<reference evidence="10 11" key="1">
    <citation type="journal article" date="2019" name="Anaerobe">
        <title>Detection of Robinsoniella peoriensis in multiple bone samples of a trauma patient.</title>
        <authorList>
            <person name="Schrottner P."/>
            <person name="Hartwich K."/>
            <person name="Bunk B."/>
            <person name="Schober I."/>
            <person name="Helbig S."/>
            <person name="Rudolph W.W."/>
            <person name="Gunzer F."/>
        </authorList>
    </citation>
    <scope>NUCLEOTIDE SEQUENCE [LARGE SCALE GENOMIC DNA]</scope>
    <source>
        <strain evidence="10 11">DSM 106044</strain>
    </source>
</reference>
<keyword evidence="3" id="KW-1003">Cell membrane</keyword>
<feature type="signal peptide" evidence="8">
    <location>
        <begin position="1"/>
        <end position="18"/>
    </location>
</feature>
<proteinExistence type="inferred from homology"/>
<accession>A0A4V6HS53</accession>
<feature type="region of interest" description="Disordered" evidence="7">
    <location>
        <begin position="20"/>
        <end position="58"/>
    </location>
</feature>
<dbReference type="PANTHER" id="PTHR34296:SF2">
    <property type="entry name" value="ABC TRANSPORTER GUANOSINE-BINDING PROTEIN NUPN"/>
    <property type="match status" value="1"/>
</dbReference>
<evidence type="ECO:0000256" key="2">
    <source>
        <dbReference type="ARBA" id="ARBA00008610"/>
    </source>
</evidence>
<comment type="caution">
    <text evidence="10">The sequence shown here is derived from an EMBL/GenBank/DDBJ whole genome shotgun (WGS) entry which is preliminary data.</text>
</comment>
<comment type="similarity">
    <text evidence="2">Belongs to the BMP lipoprotein family.</text>
</comment>
<feature type="domain" description="ABC transporter substrate-binding protein PnrA-like" evidence="9">
    <location>
        <begin position="68"/>
        <end position="231"/>
    </location>
</feature>
<evidence type="ECO:0000256" key="6">
    <source>
        <dbReference type="ARBA" id="ARBA00023288"/>
    </source>
</evidence>
<organism evidence="10 11">
    <name type="scientific">Robinsoniella peoriensis</name>
    <dbReference type="NCBI Taxonomy" id="180332"/>
    <lineage>
        <taxon>Bacteria</taxon>
        <taxon>Bacillati</taxon>
        <taxon>Bacillota</taxon>
        <taxon>Clostridia</taxon>
        <taxon>Lachnospirales</taxon>
        <taxon>Lachnospiraceae</taxon>
        <taxon>Robinsoniella</taxon>
    </lineage>
</organism>
<comment type="subcellular location">
    <subcellularLocation>
        <location evidence="1">Cell membrane</location>
        <topology evidence="1">Lipid-anchor</topology>
    </subcellularLocation>
</comment>
<dbReference type="PROSITE" id="PS51257">
    <property type="entry name" value="PROKAR_LIPOPROTEIN"/>
    <property type="match status" value="1"/>
</dbReference>
<keyword evidence="6" id="KW-0449">Lipoprotein</keyword>
<evidence type="ECO:0000313" key="10">
    <source>
        <dbReference type="EMBL" id="TLD01638.1"/>
    </source>
</evidence>
<evidence type="ECO:0000256" key="3">
    <source>
        <dbReference type="ARBA" id="ARBA00022475"/>
    </source>
</evidence>
<sequence precursor="true">MKKLLSIFLCICILGSGAAGCGSSKDNTGSTKQAETKESAVKESAGKESAGKESAANESSENTALKIAIVTSGSGVDDGTFNQNIYSGIQSFIEKYPDSSVKPVQESSGDSAAAVTAVADIAADYDVVVCCGFQFSQIAATAEDNPKVKFILVDSNPAYEDGSEADLPNICAMTFAEQESGFMAGMAAALESKTKKAAFVGGIAYPSNVNYQYGFESGINYANQKYSTGVELIALPSYSGTDVTNKDVGGNYIGSFADQATGKVIGSALIKEGCDILFVVAGDSGTGVFTAAKEAEDVKVIGCDTDQYDFGTKGSENIVLTSAVKVMGKNVEKQLEKIAAGDFTGGNILLKADTDSTGYVKEEGRNQLSEDSIAKLNEAYALIQSGEVVPAANFNNITPDDFPGLK</sequence>
<dbReference type="GO" id="GO:0005886">
    <property type="term" value="C:plasma membrane"/>
    <property type="evidence" value="ECO:0007669"/>
    <property type="project" value="UniProtKB-SubCell"/>
</dbReference>
<keyword evidence="11" id="KW-1185">Reference proteome</keyword>
<gene>
    <name evidence="10" type="primary">tmpC_1</name>
    <name evidence="10" type="ORF">DSM106044_01437</name>
</gene>
<protein>
    <submittedName>
        <fullName evidence="10">Purine nucleoside receptor A</fullName>
    </submittedName>
</protein>
<dbReference type="CDD" id="cd06354">
    <property type="entry name" value="PBP1_PrnA-like"/>
    <property type="match status" value="1"/>
</dbReference>
<name>A0A4V6HS53_9FIRM</name>
<dbReference type="PANTHER" id="PTHR34296">
    <property type="entry name" value="TRANSCRIPTIONAL ACTIVATOR PROTEIN MED"/>
    <property type="match status" value="1"/>
</dbReference>
<keyword evidence="4 8" id="KW-0732">Signal</keyword>
<evidence type="ECO:0000256" key="7">
    <source>
        <dbReference type="SAM" id="MobiDB-lite"/>
    </source>
</evidence>
<feature type="chain" id="PRO_5039193090" evidence="8">
    <location>
        <begin position="19"/>
        <end position="406"/>
    </location>
</feature>
<evidence type="ECO:0000259" key="9">
    <source>
        <dbReference type="Pfam" id="PF02608"/>
    </source>
</evidence>
<dbReference type="Proteomes" id="UP000306509">
    <property type="component" value="Unassembled WGS sequence"/>
</dbReference>
<dbReference type="InterPro" id="IPR028082">
    <property type="entry name" value="Peripla_BP_I"/>
</dbReference>
<dbReference type="EMBL" id="QGQD01000033">
    <property type="protein sequence ID" value="TLD01638.1"/>
    <property type="molecule type" value="Genomic_DNA"/>
</dbReference>
<dbReference type="RefSeq" id="WP_138002136.1">
    <property type="nucleotide sequence ID" value="NZ_QGQD01000033.1"/>
</dbReference>
<dbReference type="STRING" id="180332.GCA_000797495_01386"/>
<dbReference type="Pfam" id="PF02608">
    <property type="entry name" value="Bmp"/>
    <property type="match status" value="2"/>
</dbReference>
<evidence type="ECO:0000313" key="11">
    <source>
        <dbReference type="Proteomes" id="UP000306509"/>
    </source>
</evidence>
<keyword evidence="10" id="KW-0675">Receptor</keyword>
<feature type="compositionally biased region" description="Basic and acidic residues" evidence="7">
    <location>
        <begin position="34"/>
        <end position="51"/>
    </location>
</feature>
<dbReference type="InterPro" id="IPR003760">
    <property type="entry name" value="PnrA-like"/>
</dbReference>
<dbReference type="SUPFAM" id="SSF53822">
    <property type="entry name" value="Periplasmic binding protein-like I"/>
    <property type="match status" value="1"/>
</dbReference>
<keyword evidence="5" id="KW-0472">Membrane</keyword>
<evidence type="ECO:0000256" key="8">
    <source>
        <dbReference type="SAM" id="SignalP"/>
    </source>
</evidence>
<dbReference type="Gene3D" id="3.40.50.2300">
    <property type="match status" value="2"/>
</dbReference>
<evidence type="ECO:0000256" key="5">
    <source>
        <dbReference type="ARBA" id="ARBA00023136"/>
    </source>
</evidence>
<feature type="domain" description="ABC transporter substrate-binding protein PnrA-like" evidence="9">
    <location>
        <begin position="250"/>
        <end position="375"/>
    </location>
</feature>
<evidence type="ECO:0000256" key="1">
    <source>
        <dbReference type="ARBA" id="ARBA00004193"/>
    </source>
</evidence>
<dbReference type="InterPro" id="IPR050957">
    <property type="entry name" value="BMP_lipoprotein"/>
</dbReference>
<feature type="compositionally biased region" description="Polar residues" evidence="7">
    <location>
        <begin position="24"/>
        <end position="33"/>
    </location>
</feature>
<evidence type="ECO:0000256" key="4">
    <source>
        <dbReference type="ARBA" id="ARBA00022729"/>
    </source>
</evidence>
<dbReference type="AlphaFoldDB" id="A0A4V6HS53"/>